<dbReference type="EMBL" id="LT670817">
    <property type="protein sequence ID" value="SHG21419.1"/>
    <property type="molecule type" value="Genomic_DNA"/>
</dbReference>
<sequence>MLDRAGHLIARTRAHVATAAAAVLTLMVVTGAGWSQAAPPSPTLGIQDPAQPAVPDRPPPQQGEPASSPPAPAREENPGLLHEMGKLFEKSLSILPPLKSPGDTIDDFNARARDAGDTLSRLATPSSMVSGRMICAVSAGGAPDCKVGADRLCQSKGFKEGKSLTVDSAEKCSAKVLIPGRTRKPDDCRTDNYVTRALCQ</sequence>
<dbReference type="Proteomes" id="UP000189796">
    <property type="component" value="Chromosome I"/>
</dbReference>
<dbReference type="OrthoDB" id="8139404at2"/>
<feature type="region of interest" description="Disordered" evidence="1">
    <location>
        <begin position="35"/>
        <end position="78"/>
    </location>
</feature>
<protein>
    <submittedName>
        <fullName evidence="2">Uncharacterized protein</fullName>
    </submittedName>
</protein>
<dbReference type="RefSeq" id="WP_079600030.1">
    <property type="nucleotide sequence ID" value="NZ_LT670817.1"/>
</dbReference>
<gene>
    <name evidence="2" type="ORF">SAMN05443248_0724</name>
</gene>
<name>A0A1M5I030_9BRAD</name>
<dbReference type="AlphaFoldDB" id="A0A1M5I030"/>
<organism evidence="2 3">
    <name type="scientific">Bradyrhizobium erythrophlei</name>
    <dbReference type="NCBI Taxonomy" id="1437360"/>
    <lineage>
        <taxon>Bacteria</taxon>
        <taxon>Pseudomonadati</taxon>
        <taxon>Pseudomonadota</taxon>
        <taxon>Alphaproteobacteria</taxon>
        <taxon>Hyphomicrobiales</taxon>
        <taxon>Nitrobacteraceae</taxon>
        <taxon>Bradyrhizobium</taxon>
    </lineage>
</organism>
<proteinExistence type="predicted"/>
<feature type="compositionally biased region" description="Pro residues" evidence="1">
    <location>
        <begin position="55"/>
        <end position="72"/>
    </location>
</feature>
<evidence type="ECO:0000313" key="2">
    <source>
        <dbReference type="EMBL" id="SHG21419.1"/>
    </source>
</evidence>
<reference evidence="2 3" key="1">
    <citation type="submission" date="2016-11" db="EMBL/GenBank/DDBJ databases">
        <authorList>
            <person name="Jaros S."/>
            <person name="Januszkiewicz K."/>
            <person name="Wedrychowicz H."/>
        </authorList>
    </citation>
    <scope>NUCLEOTIDE SEQUENCE [LARGE SCALE GENOMIC DNA]</scope>
    <source>
        <strain evidence="2 3">GAS138</strain>
    </source>
</reference>
<evidence type="ECO:0000313" key="3">
    <source>
        <dbReference type="Proteomes" id="UP000189796"/>
    </source>
</evidence>
<evidence type="ECO:0000256" key="1">
    <source>
        <dbReference type="SAM" id="MobiDB-lite"/>
    </source>
</evidence>
<accession>A0A1M5I030</accession>